<name>A0AAU9L3G6_9STRA</name>
<evidence type="ECO:0000313" key="1">
    <source>
        <dbReference type="EMBL" id="CAH0475648.1"/>
    </source>
</evidence>
<gene>
    <name evidence="1" type="ORF">PBS003_LOCUS2458</name>
</gene>
<proteinExistence type="predicted"/>
<organism evidence="1 2">
    <name type="scientific">Peronospora belbahrii</name>
    <dbReference type="NCBI Taxonomy" id="622444"/>
    <lineage>
        <taxon>Eukaryota</taxon>
        <taxon>Sar</taxon>
        <taxon>Stramenopiles</taxon>
        <taxon>Oomycota</taxon>
        <taxon>Peronosporomycetes</taxon>
        <taxon>Peronosporales</taxon>
        <taxon>Peronosporaceae</taxon>
        <taxon>Peronospora</taxon>
    </lineage>
</organism>
<accession>A0AAU9L3G6</accession>
<evidence type="ECO:0000313" key="2">
    <source>
        <dbReference type="Proteomes" id="UP001160483"/>
    </source>
</evidence>
<reference evidence="1" key="1">
    <citation type="submission" date="2021-11" db="EMBL/GenBank/DDBJ databases">
        <authorList>
            <person name="Islam A."/>
            <person name="Islam S."/>
            <person name="Flora M.S."/>
            <person name="Rahman M."/>
            <person name="Ziaur R.M."/>
            <person name="Epstein J.H."/>
            <person name="Hassan M."/>
            <person name="Klassen M."/>
            <person name="Woodard K."/>
            <person name="Webb A."/>
            <person name="Webby R.J."/>
            <person name="El Zowalaty M.E."/>
        </authorList>
    </citation>
    <scope>NUCLEOTIDE SEQUENCE</scope>
    <source>
        <strain evidence="1">Pbs3</strain>
    </source>
</reference>
<dbReference type="AlphaFoldDB" id="A0AAU9L3G6"/>
<dbReference type="EMBL" id="CAKKTJ010000130">
    <property type="protein sequence ID" value="CAH0475648.1"/>
    <property type="molecule type" value="Genomic_DNA"/>
</dbReference>
<sequence length="89" mass="10094">MRIVVTLDLQLHVTSRMTTSTFVRRKASSSKDISLVSGQQEGQWMEILIRRRSINDYCIPIHLSRDTRVATCQTQMLLASVIEVCGLVT</sequence>
<comment type="caution">
    <text evidence="1">The sequence shown here is derived from an EMBL/GenBank/DDBJ whole genome shotgun (WGS) entry which is preliminary data.</text>
</comment>
<dbReference type="Proteomes" id="UP001160483">
    <property type="component" value="Unassembled WGS sequence"/>
</dbReference>
<protein>
    <submittedName>
        <fullName evidence="1">Uncharacterized protein</fullName>
    </submittedName>
</protein>